<dbReference type="Pfam" id="PF12796">
    <property type="entry name" value="Ank_2"/>
    <property type="match status" value="1"/>
</dbReference>
<dbReference type="GO" id="GO:0016020">
    <property type="term" value="C:membrane"/>
    <property type="evidence" value="ECO:0007669"/>
    <property type="project" value="TreeGrafter"/>
</dbReference>
<feature type="transmembrane region" description="Helical" evidence="1">
    <location>
        <begin position="508"/>
        <end position="529"/>
    </location>
</feature>
<keyword evidence="1" id="KW-0812">Transmembrane</keyword>
<evidence type="ECO:0000313" key="3">
    <source>
        <dbReference type="EMBL" id="KAK3185080.1"/>
    </source>
</evidence>
<sequence>MDTVLARVDIYLVLLAIFFFELKELLNTSFTILQSSASVDIIVFFLSSQILLLIGAAKAEASKRKRRLKLYAAAVKGDWGTAKSIFEKYPEDIQARISKAEDTALHIAAAANRTLFVKELVNSIHMNIDYLATENKEQNTAFCLAAAAGNMELVDLMLVKNEELARTRGKKDMLPIQMAALLGQEKMVQHLYYKARKGKDYLVNQVDLIELLVTLINNYLYDAALMLLKDHPELATSRAGNEETALHALARKPLTSSDLANPNDQQGILKSFFNLFSGTNMVHNKRMHPKALELVEILWEKVIIMLDDTQISELIGYPWRLIFIAAEHGNVQLLSKLIDKYPDLIFKVDENGYSIFHIAVLNRHERIFNLIYETGSIKDLIVVKEDDEENNILHLAAKLPPPNRLNIVSGAALQLQRELLWFKAVKKVVQPLYAEAKNTKEKTPRALFSEQHAELMGKGEEWLKTTAESCMIVAALIATVVFAAAFTVPGGVKEDTGSPNFLKKLSFIIFSISDPISLVCSSCSILTFLSILTSRYAEEDFLWSLPTKLVLGISTLFVSIAAMMVVFCVSLFILLDEGMQELAILATALAFIPVFLFLWQQYRLLVDIVRSTYVSNSLFHHKKQTHILQGKTNPGDQGSY</sequence>
<accession>A0AAD9ZN98</accession>
<feature type="transmembrane region" description="Helical" evidence="1">
    <location>
        <begin position="581"/>
        <end position="599"/>
    </location>
</feature>
<dbReference type="SUPFAM" id="SSF48403">
    <property type="entry name" value="Ankyrin repeat"/>
    <property type="match status" value="2"/>
</dbReference>
<dbReference type="PANTHER" id="PTHR24177:SF292">
    <property type="entry name" value="ANKYRIN REPEAT FAMILY PROTEIN-RELATED"/>
    <property type="match status" value="1"/>
</dbReference>
<evidence type="ECO:0000256" key="1">
    <source>
        <dbReference type="SAM" id="Phobius"/>
    </source>
</evidence>
<dbReference type="InterPro" id="IPR026961">
    <property type="entry name" value="PGG_dom"/>
</dbReference>
<dbReference type="PANTHER" id="PTHR24177">
    <property type="entry name" value="CASKIN"/>
    <property type="match status" value="1"/>
</dbReference>
<dbReference type="Pfam" id="PF13962">
    <property type="entry name" value="PGG"/>
    <property type="match status" value="1"/>
</dbReference>
<dbReference type="InterPro" id="IPR002110">
    <property type="entry name" value="Ankyrin_rpt"/>
</dbReference>
<dbReference type="Gene3D" id="1.25.40.20">
    <property type="entry name" value="Ankyrin repeat-containing domain"/>
    <property type="match status" value="2"/>
</dbReference>
<dbReference type="EMBL" id="JANJYJ010000010">
    <property type="protein sequence ID" value="KAK3185080.1"/>
    <property type="molecule type" value="Genomic_DNA"/>
</dbReference>
<feature type="transmembrane region" description="Helical" evidence="1">
    <location>
        <begin position="470"/>
        <end position="488"/>
    </location>
</feature>
<dbReference type="SMART" id="SM00248">
    <property type="entry name" value="ANK"/>
    <property type="match status" value="5"/>
</dbReference>
<feature type="transmembrane region" description="Helical" evidence="1">
    <location>
        <begin position="549"/>
        <end position="575"/>
    </location>
</feature>
<keyword evidence="1" id="KW-1133">Transmembrane helix</keyword>
<keyword evidence="1" id="KW-0472">Membrane</keyword>
<organism evidence="3 4">
    <name type="scientific">Dipteronia sinensis</name>
    <dbReference type="NCBI Taxonomy" id="43782"/>
    <lineage>
        <taxon>Eukaryota</taxon>
        <taxon>Viridiplantae</taxon>
        <taxon>Streptophyta</taxon>
        <taxon>Embryophyta</taxon>
        <taxon>Tracheophyta</taxon>
        <taxon>Spermatophyta</taxon>
        <taxon>Magnoliopsida</taxon>
        <taxon>eudicotyledons</taxon>
        <taxon>Gunneridae</taxon>
        <taxon>Pentapetalae</taxon>
        <taxon>rosids</taxon>
        <taxon>malvids</taxon>
        <taxon>Sapindales</taxon>
        <taxon>Sapindaceae</taxon>
        <taxon>Hippocastanoideae</taxon>
        <taxon>Acereae</taxon>
        <taxon>Dipteronia</taxon>
    </lineage>
</organism>
<name>A0AAD9ZN98_9ROSI</name>
<protein>
    <recommendedName>
        <fullName evidence="2">PGG domain-containing protein</fullName>
    </recommendedName>
</protein>
<comment type="caution">
    <text evidence="3">The sequence shown here is derived from an EMBL/GenBank/DDBJ whole genome shotgun (WGS) entry which is preliminary data.</text>
</comment>
<dbReference type="InterPro" id="IPR036770">
    <property type="entry name" value="Ankyrin_rpt-contain_sf"/>
</dbReference>
<keyword evidence="4" id="KW-1185">Reference proteome</keyword>
<evidence type="ECO:0000259" key="2">
    <source>
        <dbReference type="Pfam" id="PF13962"/>
    </source>
</evidence>
<gene>
    <name evidence="3" type="ORF">Dsin_032366</name>
</gene>
<dbReference type="Proteomes" id="UP001281410">
    <property type="component" value="Unassembled WGS sequence"/>
</dbReference>
<feature type="transmembrane region" description="Helical" evidence="1">
    <location>
        <begin position="39"/>
        <end position="57"/>
    </location>
</feature>
<proteinExistence type="predicted"/>
<evidence type="ECO:0000313" key="4">
    <source>
        <dbReference type="Proteomes" id="UP001281410"/>
    </source>
</evidence>
<feature type="domain" description="PGG" evidence="2">
    <location>
        <begin position="460"/>
        <end position="573"/>
    </location>
</feature>
<dbReference type="AlphaFoldDB" id="A0AAD9ZN98"/>
<reference evidence="3" key="1">
    <citation type="journal article" date="2023" name="Plant J.">
        <title>Genome sequences and population genomics provide insights into the demographic history, inbreeding, and mutation load of two 'living fossil' tree species of Dipteronia.</title>
        <authorList>
            <person name="Feng Y."/>
            <person name="Comes H.P."/>
            <person name="Chen J."/>
            <person name="Zhu S."/>
            <person name="Lu R."/>
            <person name="Zhang X."/>
            <person name="Li P."/>
            <person name="Qiu J."/>
            <person name="Olsen K.M."/>
            <person name="Qiu Y."/>
        </authorList>
    </citation>
    <scope>NUCLEOTIDE SEQUENCE</scope>
    <source>
        <strain evidence="3">NBL</strain>
    </source>
</reference>